<evidence type="ECO:0000256" key="2">
    <source>
        <dbReference type="ARBA" id="ARBA00023002"/>
    </source>
</evidence>
<dbReference type="HOGENOM" id="CLU_044153_0_0_3"/>
<dbReference type="InterPro" id="IPR050411">
    <property type="entry name" value="AlphaKG_dependent_hydroxylases"/>
</dbReference>
<reference evidence="6" key="1">
    <citation type="submission" date="2008-04" db="EMBL/GenBank/DDBJ databases">
        <title>Complete sequence of chromosome of Nostoc punctiforme ATCC 29133.</title>
        <authorList>
            <consortium name="US DOE Joint Genome Institute"/>
            <person name="Copeland A."/>
            <person name="Lucas S."/>
            <person name="Lapidus A."/>
            <person name="Glavina del Rio T."/>
            <person name="Dalin E."/>
            <person name="Tice H."/>
            <person name="Pitluck S."/>
            <person name="Chain P."/>
            <person name="Malfatti S."/>
            <person name="Shin M."/>
            <person name="Vergez L."/>
            <person name="Schmutz J."/>
            <person name="Larimer F."/>
            <person name="Land M."/>
            <person name="Hauser L."/>
            <person name="Kyrpides N."/>
            <person name="Kim E."/>
            <person name="Meeks J.C."/>
            <person name="Elhai J."/>
            <person name="Campbell E.L."/>
            <person name="Thiel T."/>
            <person name="Longmire J."/>
            <person name="Potts M."/>
            <person name="Atlas R."/>
        </authorList>
    </citation>
    <scope>NUCLEOTIDE SEQUENCE [LARGE SCALE GENOMIC DNA]</scope>
    <source>
        <strain evidence="6">ATCC 29133 / PCC 73102</strain>
    </source>
</reference>
<evidence type="ECO:0000256" key="3">
    <source>
        <dbReference type="ARBA" id="ARBA00023194"/>
    </source>
</evidence>
<accession>B2J0Z7</accession>
<dbReference type="AlphaFoldDB" id="B2J0Z7"/>
<organism evidence="5 6">
    <name type="scientific">Nostoc punctiforme (strain ATCC 29133 / PCC 73102)</name>
    <dbReference type="NCBI Taxonomy" id="63737"/>
    <lineage>
        <taxon>Bacteria</taxon>
        <taxon>Bacillati</taxon>
        <taxon>Cyanobacteriota</taxon>
        <taxon>Cyanophyceae</taxon>
        <taxon>Nostocales</taxon>
        <taxon>Nostocaceae</taxon>
        <taxon>Nostoc</taxon>
    </lineage>
</organism>
<dbReference type="OrthoDB" id="9769888at2"/>
<dbReference type="RefSeq" id="WP_012409822.1">
    <property type="nucleotide sequence ID" value="NC_010628.1"/>
</dbReference>
<dbReference type="EMBL" id="CP001037">
    <property type="protein sequence ID" value="ACC81848.1"/>
    <property type="molecule type" value="Genomic_DNA"/>
</dbReference>
<dbReference type="STRING" id="63737.Npun_R3437"/>
<dbReference type="KEGG" id="npu:Npun_R3437"/>
<dbReference type="EnsemblBacteria" id="ACC81848">
    <property type="protein sequence ID" value="ACC81848"/>
    <property type="gene ID" value="Npun_R3437"/>
</dbReference>
<dbReference type="GO" id="GO:0051213">
    <property type="term" value="F:dioxygenase activity"/>
    <property type="evidence" value="ECO:0007669"/>
    <property type="project" value="UniProtKB-KW"/>
</dbReference>
<keyword evidence="2" id="KW-0560">Oxidoreductase</keyword>
<proteinExistence type="predicted"/>
<protein>
    <submittedName>
        <fullName evidence="5">Taurine catabolism dioxygenase TauD/TfdA</fullName>
    </submittedName>
</protein>
<dbReference type="GO" id="GO:0017000">
    <property type="term" value="P:antibiotic biosynthetic process"/>
    <property type="evidence" value="ECO:0007669"/>
    <property type="project" value="UniProtKB-KW"/>
</dbReference>
<gene>
    <name evidence="5" type="ordered locus">Npun_R3437</name>
</gene>
<keyword evidence="3" id="KW-0045">Antibiotic biosynthesis</keyword>
<evidence type="ECO:0000256" key="1">
    <source>
        <dbReference type="ARBA" id="ARBA00001954"/>
    </source>
</evidence>
<name>B2J0Z7_NOSP7</name>
<keyword evidence="6" id="KW-1185">Reference proteome</keyword>
<sequence length="348" mass="40377">MKKLENKKSSSIKLETVRRKTINLSETEFIKIDFLTHWETLPIVLKPNIDYLDLADWIESSQNFIETKLLKYGAILFRGFNVDTATTFERVCLALCSDLFNENGEHPRKSVSGKVYTPVSYPADKKLLWHNENSFNYSWPRKILFGCLQPAQQGGETPIVDSRIVFQLIDPKIRERFIDKKVMYIRNYGDRLGLNWETVFQTSDRLEVEAACTKAAIDFEWKTGNRLRTIAVRPAVVKHPQTKEMSWFNQAQHWHPACLDSQTRESLLSMFKQEDLPRNCYYGDGSLIEDSVLEEICGVYQQLEVSFPWKRGDLLLLDNLLTAHSRNSYMGERQLLVAMGEMANFEDV</sequence>
<comment type="cofactor">
    <cofactor evidence="1">
        <name>Fe(2+)</name>
        <dbReference type="ChEBI" id="CHEBI:29033"/>
    </cofactor>
</comment>
<dbReference type="InterPro" id="IPR003819">
    <property type="entry name" value="TauD/TfdA-like"/>
</dbReference>
<evidence type="ECO:0000313" key="6">
    <source>
        <dbReference type="Proteomes" id="UP000001191"/>
    </source>
</evidence>
<evidence type="ECO:0000259" key="4">
    <source>
        <dbReference type="Pfam" id="PF02668"/>
    </source>
</evidence>
<dbReference type="eggNOG" id="COG2175">
    <property type="taxonomic scope" value="Bacteria"/>
</dbReference>
<dbReference type="InterPro" id="IPR042098">
    <property type="entry name" value="TauD-like_sf"/>
</dbReference>
<dbReference type="PANTHER" id="PTHR10696">
    <property type="entry name" value="GAMMA-BUTYROBETAINE HYDROXYLASE-RELATED"/>
    <property type="match status" value="1"/>
</dbReference>
<dbReference type="PhylomeDB" id="B2J0Z7"/>
<dbReference type="Gene3D" id="3.60.130.10">
    <property type="entry name" value="Clavaminate synthase-like"/>
    <property type="match status" value="1"/>
</dbReference>
<feature type="domain" description="TauD/TfdA-like" evidence="4">
    <location>
        <begin position="48"/>
        <end position="339"/>
    </location>
</feature>
<reference evidence="5 6" key="2">
    <citation type="journal article" date="2013" name="Plant Physiol.">
        <title>A Nostoc punctiforme Sugar Transporter Necessary to Establish a Cyanobacterium-Plant Symbiosis.</title>
        <authorList>
            <person name="Ekman M."/>
            <person name="Picossi S."/>
            <person name="Campbell E.L."/>
            <person name="Meeks J.C."/>
            <person name="Flores E."/>
        </authorList>
    </citation>
    <scope>NUCLEOTIDE SEQUENCE [LARGE SCALE GENOMIC DNA]</scope>
    <source>
        <strain evidence="6">ATCC 29133 / PCC 73102</strain>
    </source>
</reference>
<dbReference type="PANTHER" id="PTHR10696:SF56">
    <property type="entry name" value="TAUD_TFDA-LIKE DOMAIN-CONTAINING PROTEIN"/>
    <property type="match status" value="1"/>
</dbReference>
<dbReference type="SUPFAM" id="SSF51197">
    <property type="entry name" value="Clavaminate synthase-like"/>
    <property type="match status" value="1"/>
</dbReference>
<dbReference type="Proteomes" id="UP000001191">
    <property type="component" value="Chromosome"/>
</dbReference>
<evidence type="ECO:0000313" key="5">
    <source>
        <dbReference type="EMBL" id="ACC81848.1"/>
    </source>
</evidence>
<dbReference type="Pfam" id="PF02668">
    <property type="entry name" value="TauD"/>
    <property type="match status" value="1"/>
</dbReference>
<keyword evidence="5" id="KW-0223">Dioxygenase</keyword>